<reference evidence="5" key="1">
    <citation type="submission" date="2022-01" db="EMBL/GenBank/DDBJ databases">
        <title>Comparative genomics reveals a dynamic genome evolution in the ectomycorrhizal milk-cap (Lactarius) mushrooms.</title>
        <authorList>
            <consortium name="DOE Joint Genome Institute"/>
            <person name="Lebreton A."/>
            <person name="Tang N."/>
            <person name="Kuo A."/>
            <person name="LaButti K."/>
            <person name="Drula E."/>
            <person name="Barry K."/>
            <person name="Clum A."/>
            <person name="Lipzen A."/>
            <person name="Mousain D."/>
            <person name="Ng V."/>
            <person name="Wang R."/>
            <person name="Wang X."/>
            <person name="Dai Y."/>
            <person name="Henrissat B."/>
            <person name="Grigoriev I.V."/>
            <person name="Guerin-Laguette A."/>
            <person name="Yu F."/>
            <person name="Martin F.M."/>
        </authorList>
    </citation>
    <scope>NUCLEOTIDE SEQUENCE</scope>
    <source>
        <strain evidence="5">QP</strain>
    </source>
</reference>
<dbReference type="Pfam" id="PF04082">
    <property type="entry name" value="Fungal_trans"/>
    <property type="match status" value="1"/>
</dbReference>
<keyword evidence="2" id="KW-0539">Nucleus</keyword>
<dbReference type="CDD" id="cd12148">
    <property type="entry name" value="fungal_TF_MHR"/>
    <property type="match status" value="1"/>
</dbReference>
<dbReference type="GO" id="GO:0008270">
    <property type="term" value="F:zinc ion binding"/>
    <property type="evidence" value="ECO:0007669"/>
    <property type="project" value="InterPro"/>
</dbReference>
<evidence type="ECO:0000256" key="1">
    <source>
        <dbReference type="ARBA" id="ARBA00004123"/>
    </source>
</evidence>
<dbReference type="EMBL" id="JAKELL010000100">
    <property type="protein sequence ID" value="KAH8982393.1"/>
    <property type="molecule type" value="Genomic_DNA"/>
</dbReference>
<comment type="subcellular location">
    <subcellularLocation>
        <location evidence="1">Nucleus</location>
    </subcellularLocation>
</comment>
<dbReference type="InterPro" id="IPR007219">
    <property type="entry name" value="XnlR_reg_dom"/>
</dbReference>
<dbReference type="GO" id="GO:0006351">
    <property type="term" value="P:DNA-templated transcription"/>
    <property type="evidence" value="ECO:0007669"/>
    <property type="project" value="InterPro"/>
</dbReference>
<name>A0AAD4Q945_9AGAM</name>
<gene>
    <name evidence="5" type="ORF">EDB92DRAFT_1804523</name>
</gene>
<dbReference type="PANTHER" id="PTHR31001">
    <property type="entry name" value="UNCHARACTERIZED TRANSCRIPTIONAL REGULATORY PROTEIN"/>
    <property type="match status" value="1"/>
</dbReference>
<evidence type="ECO:0000256" key="3">
    <source>
        <dbReference type="SAM" id="MobiDB-lite"/>
    </source>
</evidence>
<dbReference type="PANTHER" id="PTHR31001:SF88">
    <property type="entry name" value="TRANSCRIPTION FACTOR PDR3"/>
    <property type="match status" value="1"/>
</dbReference>
<evidence type="ECO:0000259" key="4">
    <source>
        <dbReference type="SMART" id="SM00906"/>
    </source>
</evidence>
<feature type="region of interest" description="Disordered" evidence="3">
    <location>
        <begin position="49"/>
        <end position="73"/>
    </location>
</feature>
<comment type="caution">
    <text evidence="5">The sequence shown here is derived from an EMBL/GenBank/DDBJ whole genome shotgun (WGS) entry which is preliminary data.</text>
</comment>
<accession>A0AAD4Q945</accession>
<proteinExistence type="predicted"/>
<dbReference type="InterPro" id="IPR050613">
    <property type="entry name" value="Sec_Metabolite_Reg"/>
</dbReference>
<dbReference type="Proteomes" id="UP001201163">
    <property type="component" value="Unassembled WGS sequence"/>
</dbReference>
<feature type="domain" description="Xylanolytic transcriptional activator regulatory" evidence="4">
    <location>
        <begin position="295"/>
        <end position="367"/>
    </location>
</feature>
<organism evidence="5 6">
    <name type="scientific">Lactarius akahatsu</name>
    <dbReference type="NCBI Taxonomy" id="416441"/>
    <lineage>
        <taxon>Eukaryota</taxon>
        <taxon>Fungi</taxon>
        <taxon>Dikarya</taxon>
        <taxon>Basidiomycota</taxon>
        <taxon>Agaricomycotina</taxon>
        <taxon>Agaricomycetes</taxon>
        <taxon>Russulales</taxon>
        <taxon>Russulaceae</taxon>
        <taxon>Lactarius</taxon>
    </lineage>
</organism>
<dbReference type="SMART" id="SM00906">
    <property type="entry name" value="Fungal_trans"/>
    <property type="match status" value="1"/>
</dbReference>
<evidence type="ECO:0000313" key="5">
    <source>
        <dbReference type="EMBL" id="KAH8982393.1"/>
    </source>
</evidence>
<dbReference type="GO" id="GO:0003677">
    <property type="term" value="F:DNA binding"/>
    <property type="evidence" value="ECO:0007669"/>
    <property type="project" value="InterPro"/>
</dbReference>
<dbReference type="AlphaFoldDB" id="A0AAD4Q945"/>
<protein>
    <submittedName>
        <fullName evidence="5">Fungal-specific transcription factor domain-containing protein</fullName>
    </submittedName>
</protein>
<keyword evidence="6" id="KW-1185">Reference proteome</keyword>
<evidence type="ECO:0000256" key="2">
    <source>
        <dbReference type="ARBA" id="ARBA00023242"/>
    </source>
</evidence>
<feature type="non-terminal residue" evidence="5">
    <location>
        <position position="1"/>
    </location>
</feature>
<sequence length="701" mass="79466">QCDRGHPCSRCVNRGCPDTCTYEEPKELKKRNVSHMVITPIRWTETAPVQAESVTVPHLGRPSDSDSTSNSESNTVAGLDVLLQLLQSTNASNVAHIPQSDHLELPRPHVIENAVQAAATALNQLSQQEAPEAPNPIAAMLQSVRPLLIRPLLREKCVASTLQRHFPNRKITTFLLSYYFDKSSAHWLLPVIHRPCFEAYYRTFSSGPLPPPIEFIALLAITCATALQFLPETDEDAVIFADYPSGRQALEQRLVEFSRSVLFTCTEYPLSSLERIQALTLFSLYQWNEANAGECWYIATLAIRMAQTLSLNRDGTSTWRMRPGDAEIRRRLWSDALPRCHCMEYRRPYIISEQHTDVALPMNLDQVDVIDTPDLTGKPVEEPTDSLFHLYQSKFQKLTGHIWDQCFCVTLPTYRVVLDIEEQLRKFELEIPTSLRFPTTQTTVSRPYLALQYQMLVLEITHSRMQLLRPFLFIHPTKDKDFEDLSSQDKRLSVFHKHARAICVTFCKRQLALLQIMQHSAEPGHMSWSGLTLFAFKPALTLAIAIIMDTQNPENEEFEEWIAMAQGILIALKPYNALAKKALEYLDVIRKRTLFVLGVVTGRCLQAAGDPAQHAAYPPMVLSQRLDWAMRMSSQLQPCLVDHLGREEASDSFWSTLHPGVFAGHFPGIESLSGPVSPQSLEQFLDSCLSMHSRLPHTFTF</sequence>
<dbReference type="GO" id="GO:0005634">
    <property type="term" value="C:nucleus"/>
    <property type="evidence" value="ECO:0007669"/>
    <property type="project" value="UniProtKB-SubCell"/>
</dbReference>
<evidence type="ECO:0000313" key="6">
    <source>
        <dbReference type="Proteomes" id="UP001201163"/>
    </source>
</evidence>